<dbReference type="InterPro" id="IPR015813">
    <property type="entry name" value="Pyrv/PenolPyrv_kinase-like_dom"/>
</dbReference>
<dbReference type="FunCoup" id="A0A0D2JQD7">
    <property type="interactions" value="244"/>
</dbReference>
<dbReference type="STRING" id="1429043.X474_22680"/>
<comment type="caution">
    <text evidence="7">The sequence shown here is derived from an EMBL/GenBank/DDBJ whole genome shotgun (WGS) entry which is preliminary data.</text>
</comment>
<dbReference type="CDD" id="cd00377">
    <property type="entry name" value="ICL_PEPM"/>
    <property type="match status" value="1"/>
</dbReference>
<gene>
    <name evidence="7" type="ORF">X474_22680</name>
</gene>
<evidence type="ECO:0000313" key="7">
    <source>
        <dbReference type="EMBL" id="KIX11710.1"/>
    </source>
</evidence>
<dbReference type="InterPro" id="IPR039556">
    <property type="entry name" value="ICL/PEPM"/>
</dbReference>
<comment type="similarity">
    <text evidence="2">Belongs to the isocitrate lyase/PEP mutase superfamily. Methylisocitrate lyase family.</text>
</comment>
<dbReference type="PATRIC" id="fig|1429043.3.peg.4800"/>
<reference evidence="7 8" key="1">
    <citation type="submission" date="2013-11" db="EMBL/GenBank/DDBJ databases">
        <title>Metagenomic analysis of a methanogenic consortium involved in long chain n-alkane degradation.</title>
        <authorList>
            <person name="Davidova I.A."/>
            <person name="Callaghan A.V."/>
            <person name="Wawrik B."/>
            <person name="Pruitt S."/>
            <person name="Marks C."/>
            <person name="Duncan K.E."/>
            <person name="Suflita J.M."/>
        </authorList>
    </citation>
    <scope>NUCLEOTIDE SEQUENCE [LARGE SCALE GENOMIC DNA]</scope>
    <source>
        <strain evidence="7 8">SPR</strain>
    </source>
</reference>
<keyword evidence="8" id="KW-1185">Reference proteome</keyword>
<evidence type="ECO:0000256" key="2">
    <source>
        <dbReference type="ARBA" id="ARBA00009282"/>
    </source>
</evidence>
<dbReference type="InterPro" id="IPR018523">
    <property type="entry name" value="Isocitrate_lyase_ph_CS"/>
</dbReference>
<evidence type="ECO:0000313" key="8">
    <source>
        <dbReference type="Proteomes" id="UP000032233"/>
    </source>
</evidence>
<dbReference type="EC" id="4.1.3.30" evidence="3"/>
<dbReference type="EMBL" id="AZAC01000045">
    <property type="protein sequence ID" value="KIX11710.1"/>
    <property type="molecule type" value="Genomic_DNA"/>
</dbReference>
<dbReference type="SUPFAM" id="SSF51621">
    <property type="entry name" value="Phosphoenolpyruvate/pyruvate domain"/>
    <property type="match status" value="1"/>
</dbReference>
<evidence type="ECO:0000256" key="6">
    <source>
        <dbReference type="ARBA" id="ARBA00073849"/>
    </source>
</evidence>
<dbReference type="InterPro" id="IPR040442">
    <property type="entry name" value="Pyrv_kinase-like_dom_sf"/>
</dbReference>
<sequence>MKKTTLLKNYILESEILVMPGAHDALSARIIEHAGFKAVTLGGYSASASLLGKPDLSLLTLTEMVDCYRRVADAVDIPLFADGDTGHGGVLNVRRTVREIEKAGVAGMFIEDQVFPKRCGHMEGKQVIDAQEMAAKIKAAVDARQDQDFMIMARTDALAVNGIDDAIRRANLYQEAGADLIFVEAPTSLEQMRRITGEVAAPCLANNIEQGKTPMLPIDQLQEIGYSVVVFPVAASYAVAKAVMDLMTELKKNGTTNGFLERMVTFEDFNNFLGLNELRSLEKSFAD</sequence>
<dbReference type="Pfam" id="PF13714">
    <property type="entry name" value="PEP_mutase"/>
    <property type="match status" value="1"/>
</dbReference>
<comment type="function">
    <text evidence="5">Involved in the catabolism of short chain fatty acids (SCFA) via the 2-methylcitrate cycle I (propionate degradation route). Catalyzes the thermodynamically favored C-C bond cleavage of (2R,3S)-2-methylisocitrate to yield pyruvate and succinate via an alpha-carboxy-carbanion intermediate.</text>
</comment>
<comment type="catalytic activity">
    <reaction evidence="1">
        <text>(2S,3R)-3-hydroxybutane-1,2,3-tricarboxylate = pyruvate + succinate</text>
        <dbReference type="Rhea" id="RHEA:16809"/>
        <dbReference type="ChEBI" id="CHEBI:15361"/>
        <dbReference type="ChEBI" id="CHEBI:30031"/>
        <dbReference type="ChEBI" id="CHEBI:57429"/>
        <dbReference type="EC" id="4.1.3.30"/>
    </reaction>
</comment>
<evidence type="ECO:0000256" key="5">
    <source>
        <dbReference type="ARBA" id="ARBA00057039"/>
    </source>
</evidence>
<evidence type="ECO:0000256" key="3">
    <source>
        <dbReference type="ARBA" id="ARBA00012260"/>
    </source>
</evidence>
<dbReference type="Gene3D" id="3.20.20.60">
    <property type="entry name" value="Phosphoenolpyruvate-binding domains"/>
    <property type="match status" value="1"/>
</dbReference>
<organism evidence="7 8">
    <name type="scientific">Dethiosulfatarculus sandiegensis</name>
    <dbReference type="NCBI Taxonomy" id="1429043"/>
    <lineage>
        <taxon>Bacteria</taxon>
        <taxon>Pseudomonadati</taxon>
        <taxon>Thermodesulfobacteriota</taxon>
        <taxon>Desulfarculia</taxon>
        <taxon>Desulfarculales</taxon>
        <taxon>Desulfarculaceae</taxon>
        <taxon>Dethiosulfatarculus</taxon>
    </lineage>
</organism>
<name>A0A0D2JQD7_9BACT</name>
<accession>A0A0D2JQD7</accession>
<dbReference type="RefSeq" id="WP_044351608.1">
    <property type="nucleotide sequence ID" value="NZ_AZAC01000045.1"/>
</dbReference>
<protein>
    <recommendedName>
        <fullName evidence="6">2-methylisocitrate lyase</fullName>
        <ecNumber evidence="3">4.1.3.30</ecNumber>
    </recommendedName>
</protein>
<dbReference type="InParanoid" id="A0A0D2JQD7"/>
<evidence type="ECO:0000256" key="4">
    <source>
        <dbReference type="ARBA" id="ARBA00044762"/>
    </source>
</evidence>
<dbReference type="FunFam" id="3.20.20.60:FF:000009">
    <property type="entry name" value="2-methylisocitrate lyase"/>
    <property type="match status" value="1"/>
</dbReference>
<dbReference type="AlphaFoldDB" id="A0A0D2JQD7"/>
<dbReference type="GO" id="GO:0046421">
    <property type="term" value="F:methylisocitrate lyase activity"/>
    <property type="evidence" value="ECO:0007669"/>
    <property type="project" value="UniProtKB-EC"/>
</dbReference>
<dbReference type="PROSITE" id="PS00161">
    <property type="entry name" value="ISOCITRATE_LYASE"/>
    <property type="match status" value="1"/>
</dbReference>
<comment type="subunit">
    <text evidence="4">Homotetramer; dimer of dimers.</text>
</comment>
<evidence type="ECO:0000256" key="1">
    <source>
        <dbReference type="ARBA" id="ARBA00001050"/>
    </source>
</evidence>
<dbReference type="Proteomes" id="UP000032233">
    <property type="component" value="Unassembled WGS sequence"/>
</dbReference>
<proteinExistence type="inferred from homology"/>
<dbReference type="PANTHER" id="PTHR42905">
    <property type="entry name" value="PHOSPHOENOLPYRUVATE CARBOXYLASE"/>
    <property type="match status" value="1"/>
</dbReference>
<dbReference type="OrthoDB" id="9771433at2"/>
<dbReference type="PANTHER" id="PTHR42905:SF5">
    <property type="entry name" value="CARBOXYVINYL-CARBOXYPHOSPHONATE PHOSPHORYLMUTASE, CHLOROPLASTIC"/>
    <property type="match status" value="1"/>
</dbReference>